<evidence type="ECO:0000256" key="3">
    <source>
        <dbReference type="ARBA" id="ARBA00022448"/>
    </source>
</evidence>
<comment type="cofactor">
    <cofactor evidence="1">
        <name>Cu cation</name>
        <dbReference type="ChEBI" id="CHEBI:23378"/>
    </cofactor>
</comment>
<dbReference type="GO" id="GO:0042597">
    <property type="term" value="C:periplasmic space"/>
    <property type="evidence" value="ECO:0007669"/>
    <property type="project" value="UniProtKB-SubCell"/>
</dbReference>
<keyword evidence="6" id="KW-0249">Electron transport</keyword>
<protein>
    <recommendedName>
        <fullName evidence="8">Blue (type 1) copper domain-containing protein</fullName>
    </recommendedName>
</protein>
<evidence type="ECO:0000256" key="1">
    <source>
        <dbReference type="ARBA" id="ARBA00001935"/>
    </source>
</evidence>
<keyword evidence="3" id="KW-0813">Transport</keyword>
<keyword evidence="5" id="KW-0574">Periplasm</keyword>
<reference evidence="9" key="1">
    <citation type="journal article" date="2015" name="Nature">
        <title>Complex archaea that bridge the gap between prokaryotes and eukaryotes.</title>
        <authorList>
            <person name="Spang A."/>
            <person name="Saw J.H."/>
            <person name="Jorgensen S.L."/>
            <person name="Zaremba-Niedzwiedzka K."/>
            <person name="Martijn J."/>
            <person name="Lind A.E."/>
            <person name="van Eijk R."/>
            <person name="Schleper C."/>
            <person name="Guy L."/>
            <person name="Ettema T.J."/>
        </authorList>
    </citation>
    <scope>NUCLEOTIDE SEQUENCE</scope>
</reference>
<dbReference type="Gene3D" id="2.60.40.420">
    <property type="entry name" value="Cupredoxins - blue copper proteins"/>
    <property type="match status" value="1"/>
</dbReference>
<feature type="domain" description="Blue (type 1) copper" evidence="8">
    <location>
        <begin position="28"/>
        <end position="109"/>
    </location>
</feature>
<keyword evidence="4" id="KW-0479">Metal-binding</keyword>
<comment type="subcellular location">
    <subcellularLocation>
        <location evidence="2">Periplasm</location>
    </subcellularLocation>
</comment>
<keyword evidence="7" id="KW-0186">Copper</keyword>
<dbReference type="InterPro" id="IPR000923">
    <property type="entry name" value="BlueCu_1"/>
</dbReference>
<evidence type="ECO:0000256" key="7">
    <source>
        <dbReference type="ARBA" id="ARBA00023008"/>
    </source>
</evidence>
<dbReference type="InterPro" id="IPR002386">
    <property type="entry name" value="Amicyanin/Pseudoazurin"/>
</dbReference>
<evidence type="ECO:0000256" key="4">
    <source>
        <dbReference type="ARBA" id="ARBA00022723"/>
    </source>
</evidence>
<comment type="caution">
    <text evidence="9">The sequence shown here is derived from an EMBL/GenBank/DDBJ whole genome shotgun (WGS) entry which is preliminary data.</text>
</comment>
<evidence type="ECO:0000256" key="5">
    <source>
        <dbReference type="ARBA" id="ARBA00022764"/>
    </source>
</evidence>
<name>A0A0F9NWP7_9ZZZZ</name>
<dbReference type="InterPro" id="IPR008972">
    <property type="entry name" value="Cupredoxin"/>
</dbReference>
<proteinExistence type="predicted"/>
<dbReference type="PRINTS" id="PR00155">
    <property type="entry name" value="AMICYANIN"/>
</dbReference>
<evidence type="ECO:0000313" key="9">
    <source>
        <dbReference type="EMBL" id="KKN23935.1"/>
    </source>
</evidence>
<evidence type="ECO:0000259" key="8">
    <source>
        <dbReference type="Pfam" id="PF00127"/>
    </source>
</evidence>
<dbReference type="Pfam" id="PF00127">
    <property type="entry name" value="Copper-bind"/>
    <property type="match status" value="1"/>
</dbReference>
<organism evidence="9">
    <name type="scientific">marine sediment metagenome</name>
    <dbReference type="NCBI Taxonomy" id="412755"/>
    <lineage>
        <taxon>unclassified sequences</taxon>
        <taxon>metagenomes</taxon>
        <taxon>ecological metagenomes</taxon>
    </lineage>
</organism>
<dbReference type="SUPFAM" id="SSF49503">
    <property type="entry name" value="Cupredoxins"/>
    <property type="match status" value="1"/>
</dbReference>
<dbReference type="GO" id="GO:0005507">
    <property type="term" value="F:copper ion binding"/>
    <property type="evidence" value="ECO:0007669"/>
    <property type="project" value="InterPro"/>
</dbReference>
<dbReference type="AlphaFoldDB" id="A0A0F9NWP7"/>
<gene>
    <name evidence="9" type="ORF">LCGC14_0899950</name>
</gene>
<dbReference type="EMBL" id="LAZR01002926">
    <property type="protein sequence ID" value="KKN23935.1"/>
    <property type="molecule type" value="Genomic_DNA"/>
</dbReference>
<dbReference type="InterPro" id="IPR028871">
    <property type="entry name" value="BlueCu_1_BS"/>
</dbReference>
<dbReference type="GO" id="GO:0009055">
    <property type="term" value="F:electron transfer activity"/>
    <property type="evidence" value="ECO:0007669"/>
    <property type="project" value="InterPro"/>
</dbReference>
<dbReference type="PROSITE" id="PS00196">
    <property type="entry name" value="COPPER_BLUE"/>
    <property type="match status" value="1"/>
</dbReference>
<evidence type="ECO:0000256" key="2">
    <source>
        <dbReference type="ARBA" id="ARBA00004418"/>
    </source>
</evidence>
<evidence type="ECO:0000256" key="6">
    <source>
        <dbReference type="ARBA" id="ARBA00022982"/>
    </source>
</evidence>
<sequence>MTKLKLTLASTMMAGLLSTANAFAADHTVSAQGLKYMPMVVEIAVGDSVSWTNMSTHNVEMIEGLVPEGAELVKSAMSEDFTHTFDKEGIYIYKCTPHIGAGMGGAVIVGNPVNLDAIKAQDVSGGVGRIVRKAIKSAEAM</sequence>
<accession>A0A0F9NWP7</accession>